<evidence type="ECO:0000313" key="2">
    <source>
        <dbReference type="EMBL" id="AKH47902.1"/>
    </source>
</evidence>
<proteinExistence type="predicted"/>
<feature type="compositionally biased region" description="Polar residues" evidence="1">
    <location>
        <begin position="329"/>
        <end position="345"/>
    </location>
</feature>
<dbReference type="Gene3D" id="2.60.120.260">
    <property type="entry name" value="Galactose-binding domain-like"/>
    <property type="match status" value="1"/>
</dbReference>
<dbReference type="EMBL" id="KR029599">
    <property type="protein sequence ID" value="AKH47902.1"/>
    <property type="molecule type" value="Genomic_DNA"/>
</dbReference>
<name>A0A0F7L934_9VIRU</name>
<accession>A0A0F7L934</accession>
<sequence length="614" mass="65516">MSKKKDSLKPWLSRPAINRSVTLPLTRPLTQRLSNLNEFHPNELDPYLLFDARDSMIGTLENPTLDLDPSKPDTLNVITATRAGVATYTDVNGNIATASADTVRVDYTQGAELTPTKFQQLEQTGFSLWAHARTSGTANAAISPDGQNNATYVEQNAGQTNAGSIYRFDAAVTGVFTLSVYAKKKEKDFVVLYDSNVGRTYFNLDTGTVGTVASGNTANIEDAGNGWFRCSTTFTASSGAVKAFYVGDNDNSLVVTGGGGIYIYGPQLEEGTTASSFVENTTGSPKFITGATYGPRVPMILVEPSSENLLTATQEVSSWSSADVSVTSNTTTAPDGSQTGDTVTRTAGGGNVRQTKVVTSGTSYTVSIFAKAETDNQIQLDFSNSSMGDGNVEFNTRTGQKVSGSDNYTITELANGWRRYSFTSTCISSGNTGVIIRLENDEPVQLWGFQFEEGSVPTSYIPHISGSTVTRAADDLVISGSAFTDFFNSGGDGTFYAEFITRTITGTNVYVLAGHSSTQRYMYSTSGPNLSGYDGLGGTLYSGAIQETLNRASISYDSNTKTGSFNGSADSTVAGSGDLRDSTRLAIGQSWSSTAQLNGHIKRLIYWPYHSDSL</sequence>
<reference evidence="2" key="2">
    <citation type="submission" date="2015-03" db="EMBL/GenBank/DDBJ databases">
        <authorList>
            <person name="Chow C.-E.T."/>
            <person name="Winget D.M."/>
            <person name="White R.A.III."/>
            <person name="Hallam S.J."/>
            <person name="Suttle C.A."/>
        </authorList>
    </citation>
    <scope>NUCLEOTIDE SEQUENCE</scope>
    <source>
        <strain evidence="2">Oxic1_4</strain>
    </source>
</reference>
<evidence type="ECO:0000256" key="1">
    <source>
        <dbReference type="SAM" id="MobiDB-lite"/>
    </source>
</evidence>
<organism evidence="2">
    <name type="scientific">uncultured marine virus</name>
    <dbReference type="NCBI Taxonomy" id="186617"/>
    <lineage>
        <taxon>Viruses</taxon>
        <taxon>environmental samples</taxon>
    </lineage>
</organism>
<protein>
    <submittedName>
        <fullName evidence="2">Uncharacterized protein</fullName>
    </submittedName>
</protein>
<feature type="region of interest" description="Disordered" evidence="1">
    <location>
        <begin position="327"/>
        <end position="348"/>
    </location>
</feature>
<reference evidence="2" key="1">
    <citation type="journal article" date="2015" name="Front. Microbiol.">
        <title>Combining genomic sequencing methods to explore viral diversity and reveal potential virus-host interactions.</title>
        <authorList>
            <person name="Chow C.E."/>
            <person name="Winget D.M."/>
            <person name="White R.A.III."/>
            <person name="Hallam S.J."/>
            <person name="Suttle C.A."/>
        </authorList>
    </citation>
    <scope>NUCLEOTIDE SEQUENCE</scope>
    <source>
        <strain evidence="2">Oxic1_4</strain>
    </source>
</reference>